<keyword evidence="22" id="KW-1185">Reference proteome</keyword>
<evidence type="ECO:0000256" key="14">
    <source>
        <dbReference type="ARBA" id="ARBA00023136"/>
    </source>
</evidence>
<evidence type="ECO:0000256" key="11">
    <source>
        <dbReference type="ARBA" id="ARBA00022777"/>
    </source>
</evidence>
<name>A0ABV1K5E6_9PSEU</name>
<keyword evidence="10" id="KW-0547">Nucleotide-binding</keyword>
<dbReference type="Pfam" id="PF02706">
    <property type="entry name" value="Wzz"/>
    <property type="match status" value="1"/>
</dbReference>
<evidence type="ECO:0000256" key="6">
    <source>
        <dbReference type="ARBA" id="ARBA00022475"/>
    </source>
</evidence>
<keyword evidence="13 18" id="KW-1133">Transmembrane helix</keyword>
<dbReference type="PANTHER" id="PTHR32309">
    <property type="entry name" value="TYROSINE-PROTEIN KINASE"/>
    <property type="match status" value="1"/>
</dbReference>
<dbReference type="RefSeq" id="WP_349296135.1">
    <property type="nucleotide sequence ID" value="NZ_JBEDNQ010000001.1"/>
</dbReference>
<comment type="subcellular location">
    <subcellularLocation>
        <location evidence="1">Cell inner membrane</location>
        <topology evidence="1">Multi-pass membrane protein</topology>
    </subcellularLocation>
</comment>
<dbReference type="InterPro" id="IPR050445">
    <property type="entry name" value="Bact_polysacc_biosynth/exp"/>
</dbReference>
<protein>
    <recommendedName>
        <fullName evidence="5">non-specific protein-tyrosine kinase</fullName>
        <ecNumber evidence="5">2.7.10.2</ecNumber>
    </recommendedName>
</protein>
<dbReference type="NCBIfam" id="TIGR01007">
    <property type="entry name" value="eps_fam"/>
    <property type="match status" value="1"/>
</dbReference>
<evidence type="ECO:0000313" key="22">
    <source>
        <dbReference type="Proteomes" id="UP001494902"/>
    </source>
</evidence>
<gene>
    <name evidence="21" type="ORF">WIS52_01055</name>
</gene>
<dbReference type="InterPro" id="IPR005702">
    <property type="entry name" value="Wzc-like_C"/>
</dbReference>
<dbReference type="CDD" id="cd05387">
    <property type="entry name" value="BY-kinase"/>
    <property type="match status" value="1"/>
</dbReference>
<feature type="transmembrane region" description="Helical" evidence="18">
    <location>
        <begin position="173"/>
        <end position="194"/>
    </location>
</feature>
<dbReference type="EMBL" id="JBEDNQ010000001">
    <property type="protein sequence ID" value="MEQ3549043.1"/>
    <property type="molecule type" value="Genomic_DNA"/>
</dbReference>
<keyword evidence="9 18" id="KW-0812">Transmembrane</keyword>
<evidence type="ECO:0000256" key="2">
    <source>
        <dbReference type="ARBA" id="ARBA00006683"/>
    </source>
</evidence>
<evidence type="ECO:0000256" key="5">
    <source>
        <dbReference type="ARBA" id="ARBA00011903"/>
    </source>
</evidence>
<dbReference type="Pfam" id="PF13614">
    <property type="entry name" value="AAA_31"/>
    <property type="match status" value="1"/>
</dbReference>
<keyword evidence="8 21" id="KW-0808">Transferase</keyword>
<feature type="domain" description="Polysaccharide chain length determinant N-terminal" evidence="19">
    <location>
        <begin position="2"/>
        <end position="87"/>
    </location>
</feature>
<evidence type="ECO:0000256" key="13">
    <source>
        <dbReference type="ARBA" id="ARBA00022989"/>
    </source>
</evidence>
<comment type="similarity">
    <text evidence="3">Belongs to the CpsD/CapB family.</text>
</comment>
<dbReference type="EC" id="2.7.10.2" evidence="5"/>
<comment type="caution">
    <text evidence="21">The sequence shown here is derived from an EMBL/GenBank/DDBJ whole genome shotgun (WGS) entry which is preliminary data.</text>
</comment>
<sequence>MTLREHLRVLGERWIVIVVCIGLGVLSAAAVSLGRPPAYTAQTSLFVTTQVVNNPQDAYQGAQLSQDRITSYVELATGDRVLEETSRRLGLGASADLASRVGTSSSPNSVIFGVTATDPSPEQATEIANTVAAVTSEVIGELERPLNDGDLTYVGARVIQPAAVPSTPSSPGLTVLLALGLTVGLVIGVVGAYVHNTLDNTVTTADGATAIVKAPALGSVVLDPKVPATPLAVHEAPSTPIAENFRRIRTNLQFVDVDSPRKTVVITSGVAGEGKSTTAANLAAAVASTGRRVLLIEGDLRRPGVSALFGVDRSVGLTTVLSGGLPLGRAVHNWGGGALDLLPSGVLPPNPSELLGSNQMRSLLQEARSTYDLVLVDTPPVLPVADAAALLPATDGALLVCGYGRTTTQQLSAAAHALRAVSGSVLGVILTLVPARRIGRDSGYEGTYESVREARGAGTHRNGSSSTSPPRVSTGRPRSAGSSAPRDSERTTWMQRPGR</sequence>
<evidence type="ECO:0000256" key="10">
    <source>
        <dbReference type="ARBA" id="ARBA00022741"/>
    </source>
</evidence>
<evidence type="ECO:0000256" key="7">
    <source>
        <dbReference type="ARBA" id="ARBA00022519"/>
    </source>
</evidence>
<evidence type="ECO:0000256" key="9">
    <source>
        <dbReference type="ARBA" id="ARBA00022692"/>
    </source>
</evidence>
<keyword evidence="7" id="KW-0997">Cell inner membrane</keyword>
<dbReference type="Gene3D" id="3.40.50.300">
    <property type="entry name" value="P-loop containing nucleotide triphosphate hydrolases"/>
    <property type="match status" value="1"/>
</dbReference>
<evidence type="ECO:0000256" key="3">
    <source>
        <dbReference type="ARBA" id="ARBA00007316"/>
    </source>
</evidence>
<evidence type="ECO:0000259" key="20">
    <source>
        <dbReference type="Pfam" id="PF13614"/>
    </source>
</evidence>
<evidence type="ECO:0000256" key="1">
    <source>
        <dbReference type="ARBA" id="ARBA00004429"/>
    </source>
</evidence>
<keyword evidence="15" id="KW-0829">Tyrosine-protein kinase</keyword>
<keyword evidence="11" id="KW-0418">Kinase</keyword>
<dbReference type="Proteomes" id="UP001494902">
    <property type="component" value="Unassembled WGS sequence"/>
</dbReference>
<evidence type="ECO:0000256" key="15">
    <source>
        <dbReference type="ARBA" id="ARBA00023137"/>
    </source>
</evidence>
<keyword evidence="6" id="KW-1003">Cell membrane</keyword>
<evidence type="ECO:0000256" key="18">
    <source>
        <dbReference type="SAM" id="Phobius"/>
    </source>
</evidence>
<evidence type="ECO:0000256" key="12">
    <source>
        <dbReference type="ARBA" id="ARBA00022840"/>
    </source>
</evidence>
<keyword evidence="14 18" id="KW-0472">Membrane</keyword>
<evidence type="ECO:0000256" key="16">
    <source>
        <dbReference type="ARBA" id="ARBA00051245"/>
    </source>
</evidence>
<dbReference type="GO" id="GO:0004715">
    <property type="term" value="F:non-membrane spanning protein tyrosine kinase activity"/>
    <property type="evidence" value="ECO:0007669"/>
    <property type="project" value="UniProtKB-EC"/>
</dbReference>
<evidence type="ECO:0000256" key="8">
    <source>
        <dbReference type="ARBA" id="ARBA00022679"/>
    </source>
</evidence>
<comment type="similarity">
    <text evidence="2">Belongs to the CpsC/CapA family.</text>
</comment>
<dbReference type="SUPFAM" id="SSF52540">
    <property type="entry name" value="P-loop containing nucleoside triphosphate hydrolases"/>
    <property type="match status" value="1"/>
</dbReference>
<evidence type="ECO:0000256" key="4">
    <source>
        <dbReference type="ARBA" id="ARBA00008883"/>
    </source>
</evidence>
<accession>A0ABV1K5E6</accession>
<evidence type="ECO:0000313" key="21">
    <source>
        <dbReference type="EMBL" id="MEQ3549043.1"/>
    </source>
</evidence>
<proteinExistence type="inferred from homology"/>
<dbReference type="InterPro" id="IPR027417">
    <property type="entry name" value="P-loop_NTPase"/>
</dbReference>
<feature type="domain" description="AAA" evidence="20">
    <location>
        <begin position="262"/>
        <end position="393"/>
    </location>
</feature>
<feature type="region of interest" description="Disordered" evidence="17">
    <location>
        <begin position="453"/>
        <end position="499"/>
    </location>
</feature>
<reference evidence="21 22" key="1">
    <citation type="submission" date="2024-03" db="EMBL/GenBank/DDBJ databases">
        <title>Draft genome sequence of Pseudonocardia nematodicida JCM 31783.</title>
        <authorList>
            <person name="Butdee W."/>
            <person name="Duangmal K."/>
        </authorList>
    </citation>
    <scope>NUCLEOTIDE SEQUENCE [LARGE SCALE GENOMIC DNA]</scope>
    <source>
        <strain evidence="21 22">JCM 31783</strain>
    </source>
</reference>
<organism evidence="21 22">
    <name type="scientific">Pseudonocardia nematodicida</name>
    <dbReference type="NCBI Taxonomy" id="1206997"/>
    <lineage>
        <taxon>Bacteria</taxon>
        <taxon>Bacillati</taxon>
        <taxon>Actinomycetota</taxon>
        <taxon>Actinomycetes</taxon>
        <taxon>Pseudonocardiales</taxon>
        <taxon>Pseudonocardiaceae</taxon>
        <taxon>Pseudonocardia</taxon>
    </lineage>
</organism>
<keyword evidence="12" id="KW-0067">ATP-binding</keyword>
<feature type="compositionally biased region" description="Polar residues" evidence="17">
    <location>
        <begin position="461"/>
        <end position="471"/>
    </location>
</feature>
<dbReference type="PANTHER" id="PTHR32309:SF13">
    <property type="entry name" value="FERRIC ENTEROBACTIN TRANSPORT PROTEIN FEPE"/>
    <property type="match status" value="1"/>
</dbReference>
<feature type="transmembrane region" description="Helical" evidence="18">
    <location>
        <begin position="14"/>
        <end position="34"/>
    </location>
</feature>
<comment type="similarity">
    <text evidence="4">Belongs to the etk/wzc family.</text>
</comment>
<evidence type="ECO:0000259" key="19">
    <source>
        <dbReference type="Pfam" id="PF02706"/>
    </source>
</evidence>
<dbReference type="InterPro" id="IPR025669">
    <property type="entry name" value="AAA_dom"/>
</dbReference>
<dbReference type="InterPro" id="IPR003856">
    <property type="entry name" value="LPS_length_determ_N"/>
</dbReference>
<evidence type="ECO:0000256" key="17">
    <source>
        <dbReference type="SAM" id="MobiDB-lite"/>
    </source>
</evidence>
<comment type="catalytic activity">
    <reaction evidence="16">
        <text>L-tyrosyl-[protein] + ATP = O-phospho-L-tyrosyl-[protein] + ADP + H(+)</text>
        <dbReference type="Rhea" id="RHEA:10596"/>
        <dbReference type="Rhea" id="RHEA-COMP:10136"/>
        <dbReference type="Rhea" id="RHEA-COMP:20101"/>
        <dbReference type="ChEBI" id="CHEBI:15378"/>
        <dbReference type="ChEBI" id="CHEBI:30616"/>
        <dbReference type="ChEBI" id="CHEBI:46858"/>
        <dbReference type="ChEBI" id="CHEBI:61978"/>
        <dbReference type="ChEBI" id="CHEBI:456216"/>
        <dbReference type="EC" id="2.7.10.2"/>
    </reaction>
</comment>